<keyword evidence="2" id="KW-1185">Reference proteome</keyword>
<comment type="caution">
    <text evidence="1">The sequence shown here is derived from an EMBL/GenBank/DDBJ whole genome shotgun (WGS) entry which is preliminary data.</text>
</comment>
<evidence type="ECO:0000313" key="1">
    <source>
        <dbReference type="EMBL" id="KAB1159991.1"/>
    </source>
</evidence>
<accession>A0A7J5AQU8</accession>
<dbReference type="Proteomes" id="UP000467305">
    <property type="component" value="Unassembled WGS sequence"/>
</dbReference>
<name>A0A7J5AQU8_9FLAO</name>
<organism evidence="1 2">
    <name type="scientific">Tenacibaculum aiptasiae</name>
    <dbReference type="NCBI Taxonomy" id="426481"/>
    <lineage>
        <taxon>Bacteria</taxon>
        <taxon>Pseudomonadati</taxon>
        <taxon>Bacteroidota</taxon>
        <taxon>Flavobacteriia</taxon>
        <taxon>Flavobacteriales</taxon>
        <taxon>Flavobacteriaceae</taxon>
        <taxon>Tenacibaculum</taxon>
    </lineage>
</organism>
<proteinExistence type="predicted"/>
<sequence length="86" mass="9561">MTPQEKYVKALKDLLQAQKEVQAAESNPFNLGLPTHLGLSDETFITNEQLAELSTIIGEASEDNQKFAKIWNLGTDIILKAKSIFL</sequence>
<evidence type="ECO:0000313" key="2">
    <source>
        <dbReference type="Proteomes" id="UP000467305"/>
    </source>
</evidence>
<protein>
    <submittedName>
        <fullName evidence="1">Uncharacterized protein</fullName>
    </submittedName>
</protein>
<reference evidence="1 2" key="1">
    <citation type="submission" date="2019-09" db="EMBL/GenBank/DDBJ databases">
        <authorList>
            <person name="Cao W.R."/>
        </authorList>
    </citation>
    <scope>NUCLEOTIDE SEQUENCE [LARGE SCALE GENOMIC DNA]</scope>
    <source>
        <strain evidence="2">a4</strain>
    </source>
</reference>
<gene>
    <name evidence="1" type="ORF">F7018_06670</name>
</gene>
<dbReference type="EMBL" id="WAAU01000008">
    <property type="protein sequence ID" value="KAB1159991.1"/>
    <property type="molecule type" value="Genomic_DNA"/>
</dbReference>
<dbReference type="RefSeq" id="WP_150899235.1">
    <property type="nucleotide sequence ID" value="NZ_CANMHX010000001.1"/>
</dbReference>
<dbReference type="AlphaFoldDB" id="A0A7J5AQU8"/>